<dbReference type="HAMAP" id="MF_01940">
    <property type="entry name" value="RNA_CPDase"/>
    <property type="match status" value="1"/>
</dbReference>
<dbReference type="Gene3D" id="3.90.1140.10">
    <property type="entry name" value="Cyclic phosphodiesterase"/>
    <property type="match status" value="1"/>
</dbReference>
<dbReference type="SUPFAM" id="SSF55144">
    <property type="entry name" value="LigT-like"/>
    <property type="match status" value="1"/>
</dbReference>
<dbReference type="PANTHER" id="PTHR35561">
    <property type="entry name" value="RNA 2',3'-CYCLIC PHOSPHODIESTERASE"/>
    <property type="match status" value="1"/>
</dbReference>
<feature type="short sequence motif" description="HXTX 1" evidence="2">
    <location>
        <begin position="62"/>
        <end position="65"/>
    </location>
</feature>
<dbReference type="InterPro" id="IPR004175">
    <property type="entry name" value="RNA_CPDase"/>
</dbReference>
<sequence length="197" mass="21600">MSDADQPQAGLPGLEEPAGPLHRLFFALVPPEPVREQIAATASALRESGSIEARWVKPARYHLTLAFLGDHPTLRPSLLEAARAAIGKVRVAPFTWLPDQVASFTGRRPPCVLRSTQASPALQTLWEQLRRELSLVRLGGQIERSFTPHVTLAYGQRDLPAPIEVAPIAWPVDRVLLLHSEVGASDYETLGSWRLPG</sequence>
<organism evidence="4 5">
    <name type="scientific">Dyella ginsengisoli</name>
    <dbReference type="NCBI Taxonomy" id="363848"/>
    <lineage>
        <taxon>Bacteria</taxon>
        <taxon>Pseudomonadati</taxon>
        <taxon>Pseudomonadota</taxon>
        <taxon>Gammaproteobacteria</taxon>
        <taxon>Lysobacterales</taxon>
        <taxon>Rhodanobacteraceae</taxon>
        <taxon>Dyella</taxon>
    </lineage>
</organism>
<dbReference type="Pfam" id="PF02834">
    <property type="entry name" value="LigT_PEase"/>
    <property type="match status" value="1"/>
</dbReference>
<feature type="domain" description="Phosphoesterase HXTX" evidence="3">
    <location>
        <begin position="30"/>
        <end position="110"/>
    </location>
</feature>
<dbReference type="Proteomes" id="UP001620460">
    <property type="component" value="Unassembled WGS sequence"/>
</dbReference>
<proteinExistence type="inferred from homology"/>
<evidence type="ECO:0000256" key="1">
    <source>
        <dbReference type="ARBA" id="ARBA00022801"/>
    </source>
</evidence>
<dbReference type="InterPro" id="IPR014051">
    <property type="entry name" value="Phosphoesterase_HXTX"/>
</dbReference>
<comment type="caution">
    <text evidence="4">The sequence shown here is derived from an EMBL/GenBank/DDBJ whole genome shotgun (WGS) entry which is preliminary data.</text>
</comment>
<keyword evidence="1 2" id="KW-0378">Hydrolase</keyword>
<dbReference type="PANTHER" id="PTHR35561:SF1">
    <property type="entry name" value="RNA 2',3'-CYCLIC PHOSPHODIESTERASE"/>
    <property type="match status" value="1"/>
</dbReference>
<dbReference type="RefSeq" id="WP_404634868.1">
    <property type="nucleotide sequence ID" value="NZ_JADIKM010000004.1"/>
</dbReference>
<feature type="active site" description="Proton acceptor" evidence="2">
    <location>
        <position position="149"/>
    </location>
</feature>
<comment type="function">
    <text evidence="2">Hydrolyzes RNA 2',3'-cyclic phosphodiester to an RNA 2'-phosphomonoester.</text>
</comment>
<gene>
    <name evidence="4" type="primary">thpR</name>
    <name evidence="4" type="ORF">ISP17_15650</name>
</gene>
<accession>A0ABW8JW71</accession>
<protein>
    <recommendedName>
        <fullName evidence="2">RNA 2',3'-cyclic phosphodiesterase</fullName>
        <shortName evidence="2">RNA 2',3'-CPDase</shortName>
        <ecNumber evidence="2">3.1.4.58</ecNumber>
    </recommendedName>
</protein>
<evidence type="ECO:0000259" key="3">
    <source>
        <dbReference type="Pfam" id="PF02834"/>
    </source>
</evidence>
<dbReference type="EMBL" id="JADIKM010000004">
    <property type="protein sequence ID" value="MFK2905398.1"/>
    <property type="molecule type" value="Genomic_DNA"/>
</dbReference>
<evidence type="ECO:0000313" key="4">
    <source>
        <dbReference type="EMBL" id="MFK2905398.1"/>
    </source>
</evidence>
<feature type="active site" description="Proton donor" evidence="2">
    <location>
        <position position="62"/>
    </location>
</feature>
<comment type="catalytic activity">
    <reaction evidence="2">
        <text>a 3'-end 2',3'-cyclophospho-ribonucleotide-RNA + H2O = a 3'-end 2'-phospho-ribonucleotide-RNA + H(+)</text>
        <dbReference type="Rhea" id="RHEA:11828"/>
        <dbReference type="Rhea" id="RHEA-COMP:10464"/>
        <dbReference type="Rhea" id="RHEA-COMP:17353"/>
        <dbReference type="ChEBI" id="CHEBI:15377"/>
        <dbReference type="ChEBI" id="CHEBI:15378"/>
        <dbReference type="ChEBI" id="CHEBI:83064"/>
        <dbReference type="ChEBI" id="CHEBI:173113"/>
        <dbReference type="EC" id="3.1.4.58"/>
    </reaction>
</comment>
<comment type="similarity">
    <text evidence="2">Belongs to the 2H phosphoesterase superfamily. ThpR family.</text>
</comment>
<dbReference type="NCBIfam" id="TIGR02258">
    <property type="entry name" value="2_5_ligase"/>
    <property type="match status" value="1"/>
</dbReference>
<dbReference type="InterPro" id="IPR009097">
    <property type="entry name" value="Cyclic_Pdiesterase"/>
</dbReference>
<evidence type="ECO:0000256" key="2">
    <source>
        <dbReference type="HAMAP-Rule" id="MF_01940"/>
    </source>
</evidence>
<dbReference type="EC" id="3.1.4.58" evidence="2"/>
<name>A0ABW8JW71_9GAMM</name>
<feature type="short sequence motif" description="HXTX 2" evidence="2">
    <location>
        <begin position="149"/>
        <end position="152"/>
    </location>
</feature>
<reference evidence="4 5" key="1">
    <citation type="submission" date="2020-10" db="EMBL/GenBank/DDBJ databases">
        <title>Phylogeny of dyella-like bacteria.</title>
        <authorList>
            <person name="Fu J."/>
        </authorList>
    </citation>
    <scope>NUCLEOTIDE SEQUENCE [LARGE SCALE GENOMIC DNA]</scope>
    <source>
        <strain evidence="4 5">Gsoil3046</strain>
    </source>
</reference>
<keyword evidence="5" id="KW-1185">Reference proteome</keyword>
<evidence type="ECO:0000313" key="5">
    <source>
        <dbReference type="Proteomes" id="UP001620460"/>
    </source>
</evidence>